<protein>
    <recommendedName>
        <fullName evidence="3">DUF2141 domain-containing protein</fullName>
    </recommendedName>
</protein>
<accession>A0ABR7Q5Y4</accession>
<evidence type="ECO:0008006" key="3">
    <source>
        <dbReference type="Google" id="ProtNLM"/>
    </source>
</evidence>
<proteinExistence type="predicted"/>
<gene>
    <name evidence="1" type="ORF">H2O64_04770</name>
</gene>
<evidence type="ECO:0000313" key="1">
    <source>
        <dbReference type="EMBL" id="MBC8753972.1"/>
    </source>
</evidence>
<name>A0ABR7Q5Y4_9FLAO</name>
<organism evidence="1 2">
    <name type="scientific">Kordia aestuariivivens</name>
    <dbReference type="NCBI Taxonomy" id="2759037"/>
    <lineage>
        <taxon>Bacteria</taxon>
        <taxon>Pseudomonadati</taxon>
        <taxon>Bacteroidota</taxon>
        <taxon>Flavobacteriia</taxon>
        <taxon>Flavobacteriales</taxon>
        <taxon>Flavobacteriaceae</taxon>
        <taxon>Kordia</taxon>
    </lineage>
</organism>
<dbReference type="EMBL" id="JACGWS010000002">
    <property type="protein sequence ID" value="MBC8753972.1"/>
    <property type="molecule type" value="Genomic_DNA"/>
</dbReference>
<comment type="caution">
    <text evidence="1">The sequence shown here is derived from an EMBL/GenBank/DDBJ whole genome shotgun (WGS) entry which is preliminary data.</text>
</comment>
<reference evidence="1 2" key="1">
    <citation type="submission" date="2020-07" db="EMBL/GenBank/DDBJ databases">
        <title>Description of Kordia aestuariivivens sp. nov., isolated from a tidal flat.</title>
        <authorList>
            <person name="Park S."/>
            <person name="Yoon J.-H."/>
        </authorList>
    </citation>
    <scope>NUCLEOTIDE SEQUENCE [LARGE SCALE GENOMIC DNA]</scope>
    <source>
        <strain evidence="1 2">YSTF-M3</strain>
    </source>
</reference>
<evidence type="ECO:0000313" key="2">
    <source>
        <dbReference type="Proteomes" id="UP000619238"/>
    </source>
</evidence>
<sequence length="120" mass="13263">MNDRKLKYVGVNLTLASRAKSSQEPKELTKGKCIGVTFFVYGDLPPQNINLSIEDTQGNPILEAVDVRDFEKGNTGGLQAYKQVNFNTNGKVYINLFSPQDAATTVNGHFLFVIDTNGYE</sequence>
<dbReference type="Proteomes" id="UP000619238">
    <property type="component" value="Unassembled WGS sequence"/>
</dbReference>
<dbReference type="RefSeq" id="WP_187561006.1">
    <property type="nucleotide sequence ID" value="NZ_JACGWS010000002.1"/>
</dbReference>
<keyword evidence="2" id="KW-1185">Reference proteome</keyword>